<reference evidence="1 2" key="1">
    <citation type="submission" date="2024-06" db="EMBL/GenBank/DDBJ databases">
        <title>The Natural Products Discovery Center: Release of the First 8490 Sequenced Strains for Exploring Actinobacteria Biosynthetic Diversity.</title>
        <authorList>
            <person name="Kalkreuter E."/>
            <person name="Kautsar S.A."/>
            <person name="Yang D."/>
            <person name="Bader C.D."/>
            <person name="Teijaro C.N."/>
            <person name="Fluegel L."/>
            <person name="Davis C.M."/>
            <person name="Simpson J.R."/>
            <person name="Lauterbach L."/>
            <person name="Steele A.D."/>
            <person name="Gui C."/>
            <person name="Meng S."/>
            <person name="Li G."/>
            <person name="Viehrig K."/>
            <person name="Ye F."/>
            <person name="Su P."/>
            <person name="Kiefer A.F."/>
            <person name="Nichols A."/>
            <person name="Cepeda A.J."/>
            <person name="Yan W."/>
            <person name="Fan B."/>
            <person name="Jiang Y."/>
            <person name="Adhikari A."/>
            <person name="Zheng C.-J."/>
            <person name="Schuster L."/>
            <person name="Cowan T.M."/>
            <person name="Smanski M.J."/>
            <person name="Chevrette M.G."/>
            <person name="De Carvalho L.P.S."/>
            <person name="Shen B."/>
        </authorList>
    </citation>
    <scope>NUCLEOTIDE SEQUENCE [LARGE SCALE GENOMIC DNA]</scope>
    <source>
        <strain evidence="1 2">NPDC048946</strain>
    </source>
</reference>
<accession>A0ABV3DCB3</accession>
<dbReference type="Proteomes" id="UP001551482">
    <property type="component" value="Unassembled WGS sequence"/>
</dbReference>
<evidence type="ECO:0000313" key="1">
    <source>
        <dbReference type="EMBL" id="MEU8133062.1"/>
    </source>
</evidence>
<dbReference type="RefSeq" id="WP_358349914.1">
    <property type="nucleotide sequence ID" value="NZ_JBEZFP010000010.1"/>
</dbReference>
<evidence type="ECO:0000313" key="2">
    <source>
        <dbReference type="Proteomes" id="UP001551482"/>
    </source>
</evidence>
<name>A0ABV3DCB3_9ACTN</name>
<keyword evidence="2" id="KW-1185">Reference proteome</keyword>
<gene>
    <name evidence="1" type="ORF">AB0C36_06095</name>
</gene>
<dbReference type="EMBL" id="JBEZFP010000010">
    <property type="protein sequence ID" value="MEU8133062.1"/>
    <property type="molecule type" value="Genomic_DNA"/>
</dbReference>
<proteinExistence type="predicted"/>
<sequence>MRSGPKEYVVAPLTKHPSDQVVRSARLDGIGQVTAVLASAG</sequence>
<protein>
    <submittedName>
        <fullName evidence="1">Uncharacterized protein</fullName>
    </submittedName>
</protein>
<comment type="caution">
    <text evidence="1">The sequence shown here is derived from an EMBL/GenBank/DDBJ whole genome shotgun (WGS) entry which is preliminary data.</text>
</comment>
<organism evidence="1 2">
    <name type="scientific">Streptodolium elevatio</name>
    <dbReference type="NCBI Taxonomy" id="3157996"/>
    <lineage>
        <taxon>Bacteria</taxon>
        <taxon>Bacillati</taxon>
        <taxon>Actinomycetota</taxon>
        <taxon>Actinomycetes</taxon>
        <taxon>Kitasatosporales</taxon>
        <taxon>Streptomycetaceae</taxon>
        <taxon>Streptodolium</taxon>
    </lineage>
</organism>